<keyword evidence="4 8" id="KW-0812">Transmembrane</keyword>
<evidence type="ECO:0000256" key="7">
    <source>
        <dbReference type="SAM" id="MobiDB-lite"/>
    </source>
</evidence>
<proteinExistence type="inferred from homology"/>
<comment type="cofactor">
    <cofactor evidence="1">
        <name>Zn(2+)</name>
        <dbReference type="ChEBI" id="CHEBI:29105"/>
    </cofactor>
</comment>
<keyword evidence="10" id="KW-0645">Protease</keyword>
<evidence type="ECO:0000256" key="6">
    <source>
        <dbReference type="ARBA" id="ARBA00023136"/>
    </source>
</evidence>
<keyword evidence="5 8" id="KW-1133">Transmembrane helix</keyword>
<evidence type="ECO:0000256" key="2">
    <source>
        <dbReference type="ARBA" id="ARBA00004141"/>
    </source>
</evidence>
<name>A0ABU7WGF1_9GAMM</name>
<sequence>MTTPDSAPPPHAPFASLMPPAPEAPAAKRALWRRALRPMALFLAGGLFGVGLAKLGLPALDGLPRGTGLALLAGFFLSLWPHIVLHEAGHALAGLSRGMHAIAFGVGPLRIERGSDDRWRWRYGGGVRGIGGFAALLPRGERGLSRLDQTVFLLGGPLANLLTAALCLALVAWVPMSTWWMAAGLGVALGAACMGLGNLVPLHREGWRSDGRGLLDLARRTPDAALQLQINQLMALSLADVRPRDWPATSIPVVDAGVASDGLQLTARLLRLSHASDCRDADAAREEAEALAAAFPKAPAVFQPAIAVTLASHAALLVGDRGLLAAWRARCEGGLMDLSPYRAWIDAELAALDGDADALAAHLQQAHLLAERLPDAASRRVFEERLVVLAQTRDAGAVAS</sequence>
<evidence type="ECO:0000313" key="10">
    <source>
        <dbReference type="EMBL" id="MEF3083051.1"/>
    </source>
</evidence>
<evidence type="ECO:0000256" key="8">
    <source>
        <dbReference type="SAM" id="Phobius"/>
    </source>
</evidence>
<feature type="compositionally biased region" description="Pro residues" evidence="7">
    <location>
        <begin position="1"/>
        <end position="12"/>
    </location>
</feature>
<keyword evidence="10" id="KW-0378">Hydrolase</keyword>
<dbReference type="InterPro" id="IPR008915">
    <property type="entry name" value="Peptidase_M50"/>
</dbReference>
<dbReference type="Proteomes" id="UP001358324">
    <property type="component" value="Unassembled WGS sequence"/>
</dbReference>
<evidence type="ECO:0000256" key="4">
    <source>
        <dbReference type="ARBA" id="ARBA00022692"/>
    </source>
</evidence>
<feature type="transmembrane region" description="Helical" evidence="8">
    <location>
        <begin position="66"/>
        <end position="85"/>
    </location>
</feature>
<feature type="region of interest" description="Disordered" evidence="7">
    <location>
        <begin position="1"/>
        <end position="20"/>
    </location>
</feature>
<evidence type="ECO:0000256" key="1">
    <source>
        <dbReference type="ARBA" id="ARBA00001947"/>
    </source>
</evidence>
<dbReference type="GO" id="GO:0008233">
    <property type="term" value="F:peptidase activity"/>
    <property type="evidence" value="ECO:0007669"/>
    <property type="project" value="UniProtKB-KW"/>
</dbReference>
<protein>
    <submittedName>
        <fullName evidence="10">Site-2 protease family protein</fullName>
    </submittedName>
</protein>
<dbReference type="Pfam" id="PF02163">
    <property type="entry name" value="Peptidase_M50"/>
    <property type="match status" value="1"/>
</dbReference>
<dbReference type="GO" id="GO:0006508">
    <property type="term" value="P:proteolysis"/>
    <property type="evidence" value="ECO:0007669"/>
    <property type="project" value="UniProtKB-KW"/>
</dbReference>
<comment type="similarity">
    <text evidence="3">Belongs to the peptidase M50B family.</text>
</comment>
<keyword evidence="6 8" id="KW-0472">Membrane</keyword>
<comment type="caution">
    <text evidence="10">The sequence shown here is derived from an EMBL/GenBank/DDBJ whole genome shotgun (WGS) entry which is preliminary data.</text>
</comment>
<keyword evidence="11" id="KW-1185">Reference proteome</keyword>
<evidence type="ECO:0000313" key="11">
    <source>
        <dbReference type="Proteomes" id="UP001358324"/>
    </source>
</evidence>
<dbReference type="EMBL" id="JAZHBM010000003">
    <property type="protein sequence ID" value="MEF3083051.1"/>
    <property type="molecule type" value="Genomic_DNA"/>
</dbReference>
<feature type="transmembrane region" description="Helical" evidence="8">
    <location>
        <begin position="151"/>
        <end position="173"/>
    </location>
</feature>
<evidence type="ECO:0000256" key="5">
    <source>
        <dbReference type="ARBA" id="ARBA00022989"/>
    </source>
</evidence>
<evidence type="ECO:0000259" key="9">
    <source>
        <dbReference type="Pfam" id="PF02163"/>
    </source>
</evidence>
<feature type="transmembrane region" description="Helical" evidence="8">
    <location>
        <begin position="39"/>
        <end position="60"/>
    </location>
</feature>
<gene>
    <name evidence="10" type="ORF">V3391_12630</name>
</gene>
<comment type="subcellular location">
    <subcellularLocation>
        <location evidence="2">Membrane</location>
        <topology evidence="2">Multi-pass membrane protein</topology>
    </subcellularLocation>
</comment>
<feature type="domain" description="Peptidase M50" evidence="9">
    <location>
        <begin position="75"/>
        <end position="220"/>
    </location>
</feature>
<organism evidence="10 11">
    <name type="scientific">Luteimonas flava</name>
    <dbReference type="NCBI Taxonomy" id="3115822"/>
    <lineage>
        <taxon>Bacteria</taxon>
        <taxon>Pseudomonadati</taxon>
        <taxon>Pseudomonadota</taxon>
        <taxon>Gammaproteobacteria</taxon>
        <taxon>Lysobacterales</taxon>
        <taxon>Lysobacteraceae</taxon>
        <taxon>Luteimonas</taxon>
    </lineage>
</organism>
<dbReference type="RefSeq" id="WP_332078778.1">
    <property type="nucleotide sequence ID" value="NZ_JAZHBM010000003.1"/>
</dbReference>
<evidence type="ECO:0000256" key="3">
    <source>
        <dbReference type="ARBA" id="ARBA00007931"/>
    </source>
</evidence>
<accession>A0ABU7WGF1</accession>
<feature type="transmembrane region" description="Helical" evidence="8">
    <location>
        <begin position="179"/>
        <end position="200"/>
    </location>
</feature>
<reference evidence="10 11" key="1">
    <citation type="submission" date="2024-01" db="EMBL/GenBank/DDBJ databases">
        <title>Novel species of the genus Luteimonas isolated from rivers.</title>
        <authorList>
            <person name="Lu H."/>
        </authorList>
    </citation>
    <scope>NUCLEOTIDE SEQUENCE [LARGE SCALE GENOMIC DNA]</scope>
    <source>
        <strain evidence="10 11">SMYT11W</strain>
    </source>
</reference>